<sequence length="211" mass="23839">MKLTGTGILRKIRITMKVTKYKALWPLTSVIVLCGMVLFLFSCEKEKQEIRYTGNEYQNILQYIHSDPSYSSFQRIVEVGRLTDVLSSYNSHPGGNGFTLFLPNNDAVDRFIDNNSRFSSLEELLQDTVFTRELARYHVLNVEVLSSNFANGALPDKTLSDDILTIIFIETEGGEIIYSVNNESGVSQINIEKSNGVIHIIDKMLSPVIYT</sequence>
<dbReference type="PANTHER" id="PTHR10900:SF77">
    <property type="entry name" value="FI19380P1"/>
    <property type="match status" value="1"/>
</dbReference>
<dbReference type="PANTHER" id="PTHR10900">
    <property type="entry name" value="PERIOSTIN-RELATED"/>
    <property type="match status" value="1"/>
</dbReference>
<keyword evidence="1" id="KW-0472">Membrane</keyword>
<dbReference type="Gene3D" id="2.30.180.10">
    <property type="entry name" value="FAS1 domain"/>
    <property type="match status" value="1"/>
</dbReference>
<feature type="transmembrane region" description="Helical" evidence="1">
    <location>
        <begin position="21"/>
        <end position="41"/>
    </location>
</feature>
<dbReference type="SMART" id="SM00554">
    <property type="entry name" value="FAS1"/>
    <property type="match status" value="1"/>
</dbReference>
<protein>
    <recommendedName>
        <fullName evidence="2">FAS1 domain-containing protein</fullName>
    </recommendedName>
</protein>
<dbReference type="AlphaFoldDB" id="A0A0F9ASZ2"/>
<evidence type="ECO:0000313" key="3">
    <source>
        <dbReference type="EMBL" id="KKK81569.1"/>
    </source>
</evidence>
<dbReference type="GO" id="GO:0005615">
    <property type="term" value="C:extracellular space"/>
    <property type="evidence" value="ECO:0007669"/>
    <property type="project" value="TreeGrafter"/>
</dbReference>
<comment type="caution">
    <text evidence="3">The sequence shown here is derived from an EMBL/GenBank/DDBJ whole genome shotgun (WGS) entry which is preliminary data.</text>
</comment>
<evidence type="ECO:0000256" key="1">
    <source>
        <dbReference type="SAM" id="Phobius"/>
    </source>
</evidence>
<dbReference type="EMBL" id="LAZR01053064">
    <property type="protein sequence ID" value="KKK81569.1"/>
    <property type="molecule type" value="Genomic_DNA"/>
</dbReference>
<keyword evidence="1" id="KW-1133">Transmembrane helix</keyword>
<gene>
    <name evidence="3" type="ORF">LCGC14_2812140</name>
</gene>
<reference evidence="3" key="1">
    <citation type="journal article" date="2015" name="Nature">
        <title>Complex archaea that bridge the gap between prokaryotes and eukaryotes.</title>
        <authorList>
            <person name="Spang A."/>
            <person name="Saw J.H."/>
            <person name="Jorgensen S.L."/>
            <person name="Zaremba-Niedzwiedzka K."/>
            <person name="Martijn J."/>
            <person name="Lind A.E."/>
            <person name="van Eijk R."/>
            <person name="Schleper C."/>
            <person name="Guy L."/>
            <person name="Ettema T.J."/>
        </authorList>
    </citation>
    <scope>NUCLEOTIDE SEQUENCE</scope>
</reference>
<keyword evidence="1" id="KW-0812">Transmembrane</keyword>
<dbReference type="PROSITE" id="PS50213">
    <property type="entry name" value="FAS1"/>
    <property type="match status" value="1"/>
</dbReference>
<dbReference type="InterPro" id="IPR050904">
    <property type="entry name" value="Adhesion/Biosynth-related"/>
</dbReference>
<proteinExistence type="predicted"/>
<name>A0A0F9ASZ2_9ZZZZ</name>
<feature type="domain" description="FAS1" evidence="2">
    <location>
        <begin position="57"/>
        <end position="205"/>
    </location>
</feature>
<feature type="non-terminal residue" evidence="3">
    <location>
        <position position="211"/>
    </location>
</feature>
<organism evidence="3">
    <name type="scientific">marine sediment metagenome</name>
    <dbReference type="NCBI Taxonomy" id="412755"/>
    <lineage>
        <taxon>unclassified sequences</taxon>
        <taxon>metagenomes</taxon>
        <taxon>ecological metagenomes</taxon>
    </lineage>
</organism>
<accession>A0A0F9ASZ2</accession>
<evidence type="ECO:0000259" key="2">
    <source>
        <dbReference type="PROSITE" id="PS50213"/>
    </source>
</evidence>
<dbReference type="SUPFAM" id="SSF82153">
    <property type="entry name" value="FAS1 domain"/>
    <property type="match status" value="1"/>
</dbReference>
<dbReference type="Pfam" id="PF02469">
    <property type="entry name" value="Fasciclin"/>
    <property type="match status" value="1"/>
</dbReference>
<dbReference type="InterPro" id="IPR036378">
    <property type="entry name" value="FAS1_dom_sf"/>
</dbReference>
<dbReference type="InterPro" id="IPR000782">
    <property type="entry name" value="FAS1_domain"/>
</dbReference>